<accession>A0A3P3RMC1</accession>
<reference evidence="2 3" key="1">
    <citation type="submission" date="2018-11" db="EMBL/GenBank/DDBJ databases">
        <title>Taxonoimc description of Halomarina strain SPP-AMP-1.</title>
        <authorList>
            <person name="Pal Y."/>
            <person name="Srinivasana K."/>
            <person name="Verma A."/>
            <person name="Kumar P."/>
        </authorList>
    </citation>
    <scope>NUCLEOTIDE SEQUENCE [LARGE SCALE GENOMIC DNA]</scope>
    <source>
        <strain evidence="2 3">SPP-AMP-1</strain>
    </source>
</reference>
<comment type="caution">
    <text evidence="2">The sequence shown here is derived from an EMBL/GenBank/DDBJ whole genome shotgun (WGS) entry which is preliminary data.</text>
</comment>
<sequence length="266" mass="30390">MNINLILHDADNERFAVLTYDAAPIVRALFCCELAGLSWNGLYEYLSTDGRAIRLGFDPAKFCPYNTAPIRQILTAAWETELSDDAKRAILAVSERLVDIAHENDNALDFRQPRHVEENDSDLRERQVGDFSDDQIRQTIRLARDTMFGAFDSGRAANVIYPDSRFDELQALMSLFECGTPQGQSRMANFFGNEYTPHTVIRISERSNSTRKRRFKLASTSRSRISWSSEPVPDPPAPSHGRDRYHDMALPCRERSPIRSEWNETI</sequence>
<evidence type="ECO:0000256" key="1">
    <source>
        <dbReference type="SAM" id="MobiDB-lite"/>
    </source>
</evidence>
<evidence type="ECO:0000313" key="3">
    <source>
        <dbReference type="Proteomes" id="UP000282322"/>
    </source>
</evidence>
<dbReference type="OrthoDB" id="225944at2157"/>
<dbReference type="AlphaFoldDB" id="A0A3P3RMC1"/>
<gene>
    <name evidence="2" type="ORF">EIK79_00515</name>
</gene>
<name>A0A3P3RMC1_9EURY</name>
<dbReference type="EMBL" id="RRCH01000002">
    <property type="protein sequence ID" value="RRJ34028.1"/>
    <property type="molecule type" value="Genomic_DNA"/>
</dbReference>
<proteinExistence type="predicted"/>
<protein>
    <submittedName>
        <fullName evidence="2">Uncharacterized protein</fullName>
    </submittedName>
</protein>
<keyword evidence="3" id="KW-1185">Reference proteome</keyword>
<evidence type="ECO:0000313" key="2">
    <source>
        <dbReference type="EMBL" id="RRJ34028.1"/>
    </source>
</evidence>
<dbReference type="Proteomes" id="UP000282322">
    <property type="component" value="Unassembled WGS sequence"/>
</dbReference>
<organism evidence="2 3">
    <name type="scientific">Halocatena pleomorpha</name>
    <dbReference type="NCBI Taxonomy" id="1785090"/>
    <lineage>
        <taxon>Archaea</taxon>
        <taxon>Methanobacteriati</taxon>
        <taxon>Methanobacteriota</taxon>
        <taxon>Stenosarchaea group</taxon>
        <taxon>Halobacteria</taxon>
        <taxon>Halobacteriales</taxon>
        <taxon>Natronomonadaceae</taxon>
        <taxon>Halocatena</taxon>
    </lineage>
</organism>
<feature type="region of interest" description="Disordered" evidence="1">
    <location>
        <begin position="225"/>
        <end position="250"/>
    </location>
</feature>
<feature type="compositionally biased region" description="Basic and acidic residues" evidence="1">
    <location>
        <begin position="240"/>
        <end position="250"/>
    </location>
</feature>
<dbReference type="RefSeq" id="WP_124953198.1">
    <property type="nucleotide sequence ID" value="NZ_RRCH01000002.1"/>
</dbReference>